<sequence length="151" mass="17485">MFGRTSPSHSTGSFQCEQKDCNYIGKSELHIKRHLLSHAPANNESKMYDCSKCSFKTKTKSHLERHVRCHTGDKPYPCPYCQFRSSSLENLRKHILKTGKHPDKFMYECQLCSRMLKTANNAANIEEIFKTNSYQAYQQHLNTHLPAKESN</sequence>
<evidence type="ECO:0000259" key="8">
    <source>
        <dbReference type="PROSITE" id="PS50157"/>
    </source>
</evidence>
<organism evidence="9 10">
    <name type="scientific">Glossina brevipalpis</name>
    <dbReference type="NCBI Taxonomy" id="37001"/>
    <lineage>
        <taxon>Eukaryota</taxon>
        <taxon>Metazoa</taxon>
        <taxon>Ecdysozoa</taxon>
        <taxon>Arthropoda</taxon>
        <taxon>Hexapoda</taxon>
        <taxon>Insecta</taxon>
        <taxon>Pterygota</taxon>
        <taxon>Neoptera</taxon>
        <taxon>Endopterygota</taxon>
        <taxon>Diptera</taxon>
        <taxon>Brachycera</taxon>
        <taxon>Muscomorpha</taxon>
        <taxon>Hippoboscoidea</taxon>
        <taxon>Glossinidae</taxon>
        <taxon>Glossina</taxon>
    </lineage>
</organism>
<evidence type="ECO:0000256" key="1">
    <source>
        <dbReference type="ARBA" id="ARBA00022723"/>
    </source>
</evidence>
<dbReference type="Proteomes" id="UP000091820">
    <property type="component" value="Unassembled WGS sequence"/>
</dbReference>
<evidence type="ECO:0000256" key="2">
    <source>
        <dbReference type="ARBA" id="ARBA00022737"/>
    </source>
</evidence>
<dbReference type="GO" id="GO:0008270">
    <property type="term" value="F:zinc ion binding"/>
    <property type="evidence" value="ECO:0007669"/>
    <property type="project" value="UniProtKB-KW"/>
</dbReference>
<dbReference type="STRING" id="37001.A0A1A9WXA5"/>
<keyword evidence="3 7" id="KW-0863">Zinc-finger</keyword>
<comment type="similarity">
    <text evidence="6">Belongs to the snail C2H2-type zinc-finger protein family.</text>
</comment>
<dbReference type="SUPFAM" id="SSF57667">
    <property type="entry name" value="beta-beta-alpha zinc fingers"/>
    <property type="match status" value="1"/>
</dbReference>
<evidence type="ECO:0000313" key="9">
    <source>
        <dbReference type="EnsemblMetazoa" id="GBRI035815-PA"/>
    </source>
</evidence>
<keyword evidence="4" id="KW-0862">Zinc</keyword>
<dbReference type="AlphaFoldDB" id="A0A1A9WXA5"/>
<keyword evidence="10" id="KW-1185">Reference proteome</keyword>
<dbReference type="VEuPathDB" id="VectorBase:GBRI035815"/>
<dbReference type="PROSITE" id="PS50157">
    <property type="entry name" value="ZINC_FINGER_C2H2_2"/>
    <property type="match status" value="1"/>
</dbReference>
<proteinExistence type="inferred from homology"/>
<evidence type="ECO:0000256" key="6">
    <source>
        <dbReference type="ARBA" id="ARBA00037948"/>
    </source>
</evidence>
<name>A0A1A9WXA5_9MUSC</name>
<dbReference type="EnsemblMetazoa" id="GBRI035815-RA">
    <property type="protein sequence ID" value="GBRI035815-PA"/>
    <property type="gene ID" value="GBRI035815"/>
</dbReference>
<evidence type="ECO:0000256" key="7">
    <source>
        <dbReference type="PROSITE-ProRule" id="PRU00042"/>
    </source>
</evidence>
<dbReference type="InterPro" id="IPR013087">
    <property type="entry name" value="Znf_C2H2_type"/>
</dbReference>
<dbReference type="SMART" id="SM00355">
    <property type="entry name" value="ZnF_C2H2"/>
    <property type="match status" value="4"/>
</dbReference>
<dbReference type="InterPro" id="IPR036236">
    <property type="entry name" value="Znf_C2H2_sf"/>
</dbReference>
<reference evidence="9" key="2">
    <citation type="submission" date="2020-05" db="UniProtKB">
        <authorList>
            <consortium name="EnsemblMetazoa"/>
        </authorList>
    </citation>
    <scope>IDENTIFICATION</scope>
    <source>
        <strain evidence="9">IAEA</strain>
    </source>
</reference>
<protein>
    <recommendedName>
        <fullName evidence="8">C2H2-type domain-containing protein</fullName>
    </recommendedName>
</protein>
<dbReference type="Gene3D" id="3.30.160.60">
    <property type="entry name" value="Classic Zinc Finger"/>
    <property type="match status" value="2"/>
</dbReference>
<keyword evidence="1" id="KW-0479">Metal-binding</keyword>
<keyword evidence="2" id="KW-0677">Repeat</keyword>
<keyword evidence="5" id="KW-0539">Nucleus</keyword>
<evidence type="ECO:0000313" key="10">
    <source>
        <dbReference type="Proteomes" id="UP000091820"/>
    </source>
</evidence>
<dbReference type="FunFam" id="3.30.160.60:FF:000969">
    <property type="entry name" value="Zinc finger protein 407"/>
    <property type="match status" value="1"/>
</dbReference>
<dbReference type="GO" id="GO:0000978">
    <property type="term" value="F:RNA polymerase II cis-regulatory region sequence-specific DNA binding"/>
    <property type="evidence" value="ECO:0007669"/>
    <property type="project" value="TreeGrafter"/>
</dbReference>
<feature type="domain" description="C2H2-type" evidence="8">
    <location>
        <begin position="48"/>
        <end position="75"/>
    </location>
</feature>
<evidence type="ECO:0000256" key="4">
    <source>
        <dbReference type="ARBA" id="ARBA00022833"/>
    </source>
</evidence>
<dbReference type="PANTHER" id="PTHR24388:SF102">
    <property type="entry name" value="ZINC FINGER PROTEIN 407"/>
    <property type="match status" value="1"/>
</dbReference>
<evidence type="ECO:0000256" key="5">
    <source>
        <dbReference type="ARBA" id="ARBA00023242"/>
    </source>
</evidence>
<dbReference type="PANTHER" id="PTHR24388">
    <property type="entry name" value="ZINC FINGER PROTEIN"/>
    <property type="match status" value="1"/>
</dbReference>
<reference evidence="10" key="1">
    <citation type="submission" date="2014-03" db="EMBL/GenBank/DDBJ databases">
        <authorList>
            <person name="Aksoy S."/>
            <person name="Warren W."/>
            <person name="Wilson R.K."/>
        </authorList>
    </citation>
    <scope>NUCLEOTIDE SEQUENCE [LARGE SCALE GENOMIC DNA]</scope>
    <source>
        <strain evidence="10">IAEA</strain>
    </source>
</reference>
<accession>A0A1A9WXA5</accession>
<dbReference type="GO" id="GO:0000981">
    <property type="term" value="F:DNA-binding transcription factor activity, RNA polymerase II-specific"/>
    <property type="evidence" value="ECO:0007669"/>
    <property type="project" value="TreeGrafter"/>
</dbReference>
<evidence type="ECO:0000256" key="3">
    <source>
        <dbReference type="ARBA" id="ARBA00022771"/>
    </source>
</evidence>
<dbReference type="InterPro" id="IPR050527">
    <property type="entry name" value="Snail/Krueppel_Znf"/>
</dbReference>
<dbReference type="Pfam" id="PF00096">
    <property type="entry name" value="zf-C2H2"/>
    <property type="match status" value="1"/>
</dbReference>